<dbReference type="SUPFAM" id="SSF53901">
    <property type="entry name" value="Thiolase-like"/>
    <property type="match status" value="2"/>
</dbReference>
<reference evidence="10 11" key="1">
    <citation type="submission" date="2020-05" db="EMBL/GenBank/DDBJ databases">
        <title>Genome Sequencing of Type Strains.</title>
        <authorList>
            <person name="Lemaire J.F."/>
            <person name="Inderbitzin P."/>
            <person name="Gregorio O.A."/>
            <person name="Collins S.B."/>
            <person name="Wespe N."/>
            <person name="Knight-Connoni V."/>
        </authorList>
    </citation>
    <scope>NUCLEOTIDE SEQUENCE [LARGE SCALE GENOMIC DNA]</scope>
    <source>
        <strain evidence="10 11">DSM 100049</strain>
    </source>
</reference>
<dbReference type="InterPro" id="IPR002155">
    <property type="entry name" value="Thiolase"/>
</dbReference>
<dbReference type="GO" id="GO:0003985">
    <property type="term" value="F:acetyl-CoA C-acetyltransferase activity"/>
    <property type="evidence" value="ECO:0007669"/>
    <property type="project" value="TreeGrafter"/>
</dbReference>
<feature type="domain" description="Thiolase N-terminal" evidence="8">
    <location>
        <begin position="4"/>
        <end position="261"/>
    </location>
</feature>
<proteinExistence type="inferred from homology"/>
<feature type="active site" description="Proton acceptor" evidence="6">
    <location>
        <position position="348"/>
    </location>
</feature>
<dbReference type="GO" id="GO:0042619">
    <property type="term" value="P:poly-hydroxybutyrate biosynthetic process"/>
    <property type="evidence" value="ECO:0007669"/>
    <property type="project" value="UniProtKB-KW"/>
</dbReference>
<protein>
    <submittedName>
        <fullName evidence="10">Beta-ketothiolase BktB</fullName>
    </submittedName>
</protein>
<dbReference type="CDD" id="cd00751">
    <property type="entry name" value="thiolase"/>
    <property type="match status" value="1"/>
</dbReference>
<dbReference type="InterPro" id="IPR020610">
    <property type="entry name" value="Thiolase_AS"/>
</dbReference>
<evidence type="ECO:0000256" key="3">
    <source>
        <dbReference type="ARBA" id="ARBA00022752"/>
    </source>
</evidence>
<keyword evidence="3" id="KW-0583">PHB biosynthesis</keyword>
<dbReference type="Pfam" id="PF00108">
    <property type="entry name" value="Thiolase_N"/>
    <property type="match status" value="1"/>
</dbReference>
<dbReference type="RefSeq" id="WP_175310601.1">
    <property type="nucleotide sequence ID" value="NZ_CBCRYR010000016.1"/>
</dbReference>
<dbReference type="PROSITE" id="PS00098">
    <property type="entry name" value="THIOLASE_1"/>
    <property type="match status" value="1"/>
</dbReference>
<dbReference type="InterPro" id="IPR016039">
    <property type="entry name" value="Thiolase-like"/>
</dbReference>
<evidence type="ECO:0000256" key="6">
    <source>
        <dbReference type="PIRSR" id="PIRSR000429-1"/>
    </source>
</evidence>
<evidence type="ECO:0000259" key="8">
    <source>
        <dbReference type="Pfam" id="PF00108"/>
    </source>
</evidence>
<comment type="similarity">
    <text evidence="1 7">Belongs to the thiolase-like superfamily. Thiolase family.</text>
</comment>
<dbReference type="InterPro" id="IPR020615">
    <property type="entry name" value="Thiolase_acyl_enz_int_AS"/>
</dbReference>
<dbReference type="Gene3D" id="3.40.47.10">
    <property type="match status" value="2"/>
</dbReference>
<evidence type="ECO:0000313" key="11">
    <source>
        <dbReference type="Proteomes" id="UP000536441"/>
    </source>
</evidence>
<accession>A0A7Y6EE30</accession>
<evidence type="ECO:0000259" key="9">
    <source>
        <dbReference type="Pfam" id="PF02803"/>
    </source>
</evidence>
<dbReference type="PANTHER" id="PTHR18919:SF107">
    <property type="entry name" value="ACETYL-COA ACETYLTRANSFERASE, CYTOSOLIC"/>
    <property type="match status" value="1"/>
</dbReference>
<sequence>MEPIYILSGVRTAIGDFGGSLKDFSPADLGALVIAEAVRRAGIDSADVDHVVIGNVIPTVPKDAYVARIAAVRAGIPVAAPALTLNRLCGSGLQAIISAAQMIALGDADLAVAGGAEVMSRAPHVVPALRWGQKMGPATMIDAMVEVLSDPFEDIHMGVTAENVATRFGVDRAAQDALAVESHRRAAQAQQEGRFDSQIVPIEVREKGGTRTFDRDEHVRGNTTPTDLAGLKTVFKKDGTVTAGNASGINDAAAALVLASAAAVADWGLTPLARIVGWGFAGVDPAIMGIGPVHAVPAALAKAGLSLDQIDVIESNEAFAAQACAVATALGFDPARTNPNGSGISLGHPIGATGAILTVKAIYELQRTGGRYALITMCIGGGQGIALVVELVAPATAA</sequence>
<dbReference type="InterPro" id="IPR020616">
    <property type="entry name" value="Thiolase_N"/>
</dbReference>
<evidence type="ECO:0000256" key="2">
    <source>
        <dbReference type="ARBA" id="ARBA00022679"/>
    </source>
</evidence>
<comment type="caution">
    <text evidence="10">The sequence shown here is derived from an EMBL/GenBank/DDBJ whole genome shotgun (WGS) entry which is preliminary data.</text>
</comment>
<evidence type="ECO:0000256" key="4">
    <source>
        <dbReference type="ARBA" id="ARBA00023315"/>
    </source>
</evidence>
<evidence type="ECO:0000256" key="5">
    <source>
        <dbReference type="ARBA" id="ARBA00037924"/>
    </source>
</evidence>
<gene>
    <name evidence="10" type="primary">bktB</name>
    <name evidence="10" type="ORF">HP438_02330</name>
</gene>
<dbReference type="Proteomes" id="UP000536441">
    <property type="component" value="Unassembled WGS sequence"/>
</dbReference>
<comment type="pathway">
    <text evidence="5">Metabolic intermediate biosynthesis; (R)-mevalonate biosynthesis; (R)-mevalonate from acetyl-CoA: step 1/3.</text>
</comment>
<name>A0A7Y6EE30_9SPHN</name>
<dbReference type="PIRSF" id="PIRSF000429">
    <property type="entry name" value="Ac-CoA_Ac_transf"/>
    <property type="match status" value="1"/>
</dbReference>
<dbReference type="Pfam" id="PF02803">
    <property type="entry name" value="Thiolase_C"/>
    <property type="match status" value="1"/>
</dbReference>
<dbReference type="InterPro" id="IPR020617">
    <property type="entry name" value="Thiolase_C"/>
</dbReference>
<dbReference type="EMBL" id="JABMCH010000048">
    <property type="protein sequence ID" value="NUU45814.1"/>
    <property type="molecule type" value="Genomic_DNA"/>
</dbReference>
<dbReference type="NCBIfam" id="TIGR01930">
    <property type="entry name" value="AcCoA-C-Actrans"/>
    <property type="match status" value="1"/>
</dbReference>
<evidence type="ECO:0000256" key="1">
    <source>
        <dbReference type="ARBA" id="ARBA00010982"/>
    </source>
</evidence>
<dbReference type="FunFam" id="3.40.47.10:FF:000010">
    <property type="entry name" value="Acetyl-CoA acetyltransferase (Thiolase)"/>
    <property type="match status" value="1"/>
</dbReference>
<feature type="active site" description="Proton acceptor" evidence="6">
    <location>
        <position position="378"/>
    </location>
</feature>
<organism evidence="10 11">
    <name type="scientific">Sphingomonas zeae</name>
    <dbReference type="NCBI Taxonomy" id="1646122"/>
    <lineage>
        <taxon>Bacteria</taxon>
        <taxon>Pseudomonadati</taxon>
        <taxon>Pseudomonadota</taxon>
        <taxon>Alphaproteobacteria</taxon>
        <taxon>Sphingomonadales</taxon>
        <taxon>Sphingomonadaceae</taxon>
        <taxon>Sphingomonas</taxon>
    </lineage>
</organism>
<keyword evidence="2 7" id="KW-0808">Transferase</keyword>
<dbReference type="GO" id="GO:0006635">
    <property type="term" value="P:fatty acid beta-oxidation"/>
    <property type="evidence" value="ECO:0007669"/>
    <property type="project" value="TreeGrafter"/>
</dbReference>
<keyword evidence="11" id="KW-1185">Reference proteome</keyword>
<evidence type="ECO:0000256" key="7">
    <source>
        <dbReference type="RuleBase" id="RU003557"/>
    </source>
</evidence>
<dbReference type="PROSITE" id="PS00099">
    <property type="entry name" value="THIOLASE_3"/>
    <property type="match status" value="1"/>
</dbReference>
<feature type="active site" description="Acyl-thioester intermediate" evidence="6">
    <location>
        <position position="89"/>
    </location>
</feature>
<feature type="domain" description="Thiolase C-terminal" evidence="9">
    <location>
        <begin position="269"/>
        <end position="390"/>
    </location>
</feature>
<dbReference type="NCBIfam" id="NF006552">
    <property type="entry name" value="PRK09051.1"/>
    <property type="match status" value="1"/>
</dbReference>
<evidence type="ECO:0000313" key="10">
    <source>
        <dbReference type="EMBL" id="NUU45814.1"/>
    </source>
</evidence>
<keyword evidence="4 7" id="KW-0012">Acyltransferase</keyword>
<dbReference type="AlphaFoldDB" id="A0A7Y6EE30"/>
<dbReference type="PANTHER" id="PTHR18919">
    <property type="entry name" value="ACETYL-COA C-ACYLTRANSFERASE"/>
    <property type="match status" value="1"/>
</dbReference>